<evidence type="ECO:0000256" key="1">
    <source>
        <dbReference type="ARBA" id="ARBA00000966"/>
    </source>
</evidence>
<proteinExistence type="inferred from homology"/>
<dbReference type="Proteomes" id="UP000027265">
    <property type="component" value="Unassembled WGS sequence"/>
</dbReference>
<evidence type="ECO:0000259" key="12">
    <source>
        <dbReference type="PROSITE" id="PS51164"/>
    </source>
</evidence>
<organism evidence="13 14">
    <name type="scientific">Jaapia argillacea MUCL 33604</name>
    <dbReference type="NCBI Taxonomy" id="933084"/>
    <lineage>
        <taxon>Eukaryota</taxon>
        <taxon>Fungi</taxon>
        <taxon>Dikarya</taxon>
        <taxon>Basidiomycota</taxon>
        <taxon>Agaricomycotina</taxon>
        <taxon>Agaricomycetes</taxon>
        <taxon>Agaricomycetidae</taxon>
        <taxon>Jaapiales</taxon>
        <taxon>Jaapiaceae</taxon>
        <taxon>Jaapia</taxon>
    </lineage>
</organism>
<dbReference type="PANTHER" id="PTHR34142:SF5">
    <property type="entry name" value="CBM1 DOMAIN-CONTAINING PROTEIN"/>
    <property type="match status" value="1"/>
</dbReference>
<gene>
    <name evidence="13" type="ORF">JAAARDRAFT_134337</name>
</gene>
<evidence type="ECO:0000256" key="5">
    <source>
        <dbReference type="ARBA" id="ARBA00022801"/>
    </source>
</evidence>
<evidence type="ECO:0000256" key="3">
    <source>
        <dbReference type="ARBA" id="ARBA00012601"/>
    </source>
</evidence>
<dbReference type="InterPro" id="IPR001547">
    <property type="entry name" value="Glyco_hydro_5"/>
</dbReference>
<keyword evidence="4" id="KW-0732">Signal</keyword>
<dbReference type="HOGENOM" id="CLU_029718_1_1_1"/>
<dbReference type="SUPFAM" id="SSF57180">
    <property type="entry name" value="Cellulose-binding domain"/>
    <property type="match status" value="1"/>
</dbReference>
<evidence type="ECO:0000256" key="10">
    <source>
        <dbReference type="RuleBase" id="RU361153"/>
    </source>
</evidence>
<accession>A0A067PN04</accession>
<dbReference type="PROSITE" id="PS51164">
    <property type="entry name" value="CBM1_2"/>
    <property type="match status" value="1"/>
</dbReference>
<keyword evidence="6" id="KW-0136">Cellulose degradation</keyword>
<dbReference type="FunFam" id="3.20.20.80:FF:000124">
    <property type="entry name" value="Exported cellulase"/>
    <property type="match status" value="1"/>
</dbReference>
<dbReference type="Pfam" id="PF00734">
    <property type="entry name" value="CBM_1"/>
    <property type="match status" value="1"/>
</dbReference>
<comment type="catalytic activity">
    <reaction evidence="1">
        <text>Endohydrolysis of (1-&gt;4)-beta-D-glucosidic linkages in cellulose, lichenin and cereal beta-D-glucans.</text>
        <dbReference type="EC" id="3.2.1.4"/>
    </reaction>
</comment>
<keyword evidence="7" id="KW-0119">Carbohydrate metabolism</keyword>
<evidence type="ECO:0000313" key="14">
    <source>
        <dbReference type="Proteomes" id="UP000027265"/>
    </source>
</evidence>
<dbReference type="InterPro" id="IPR018087">
    <property type="entry name" value="Glyco_hydro_5_CS"/>
</dbReference>
<dbReference type="EMBL" id="KL197726">
    <property type="protein sequence ID" value="KDQ55185.1"/>
    <property type="molecule type" value="Genomic_DNA"/>
</dbReference>
<feature type="region of interest" description="Disordered" evidence="11">
    <location>
        <begin position="31"/>
        <end position="56"/>
    </location>
</feature>
<dbReference type="PROSITE" id="PS00659">
    <property type="entry name" value="GLYCOSYL_HYDROL_F5"/>
    <property type="match status" value="1"/>
</dbReference>
<feature type="non-terminal residue" evidence="13">
    <location>
        <position position="1"/>
    </location>
</feature>
<dbReference type="GO" id="GO:0030248">
    <property type="term" value="F:cellulose binding"/>
    <property type="evidence" value="ECO:0007669"/>
    <property type="project" value="InterPro"/>
</dbReference>
<feature type="domain" description="CBM1" evidence="12">
    <location>
        <begin position="1"/>
        <end position="25"/>
    </location>
</feature>
<dbReference type="GO" id="GO:0008810">
    <property type="term" value="F:cellulase activity"/>
    <property type="evidence" value="ECO:0007669"/>
    <property type="project" value="UniProtKB-EC"/>
</dbReference>
<dbReference type="InterPro" id="IPR035971">
    <property type="entry name" value="CBD_sf"/>
</dbReference>
<dbReference type="InterPro" id="IPR000254">
    <property type="entry name" value="CBD"/>
</dbReference>
<protein>
    <recommendedName>
        <fullName evidence="3">cellulase</fullName>
        <ecNumber evidence="3">3.2.1.4</ecNumber>
    </recommendedName>
</protein>
<evidence type="ECO:0000256" key="11">
    <source>
        <dbReference type="SAM" id="MobiDB-lite"/>
    </source>
</evidence>
<evidence type="ECO:0000256" key="4">
    <source>
        <dbReference type="ARBA" id="ARBA00022729"/>
    </source>
</evidence>
<keyword evidence="9" id="KW-0624">Polysaccharide degradation</keyword>
<evidence type="ECO:0000256" key="6">
    <source>
        <dbReference type="ARBA" id="ARBA00023001"/>
    </source>
</evidence>
<evidence type="ECO:0000256" key="7">
    <source>
        <dbReference type="ARBA" id="ARBA00023277"/>
    </source>
</evidence>
<keyword evidence="14" id="KW-1185">Reference proteome</keyword>
<reference evidence="14" key="1">
    <citation type="journal article" date="2014" name="Proc. Natl. Acad. Sci. U.S.A.">
        <title>Extensive sampling of basidiomycete genomes demonstrates inadequacy of the white-rot/brown-rot paradigm for wood decay fungi.</title>
        <authorList>
            <person name="Riley R."/>
            <person name="Salamov A.A."/>
            <person name="Brown D.W."/>
            <person name="Nagy L.G."/>
            <person name="Floudas D."/>
            <person name="Held B.W."/>
            <person name="Levasseur A."/>
            <person name="Lombard V."/>
            <person name="Morin E."/>
            <person name="Otillar R."/>
            <person name="Lindquist E.A."/>
            <person name="Sun H."/>
            <person name="LaButti K.M."/>
            <person name="Schmutz J."/>
            <person name="Jabbour D."/>
            <person name="Luo H."/>
            <person name="Baker S.E."/>
            <person name="Pisabarro A.G."/>
            <person name="Walton J.D."/>
            <person name="Blanchette R.A."/>
            <person name="Henrissat B."/>
            <person name="Martin F."/>
            <person name="Cullen D."/>
            <person name="Hibbett D.S."/>
            <person name="Grigoriev I.V."/>
        </authorList>
    </citation>
    <scope>NUCLEOTIDE SEQUENCE [LARGE SCALE GENOMIC DNA]</scope>
    <source>
        <strain evidence="14">MUCL 33604</strain>
    </source>
</reference>
<evidence type="ECO:0000256" key="9">
    <source>
        <dbReference type="ARBA" id="ARBA00023326"/>
    </source>
</evidence>
<dbReference type="OrthoDB" id="5823761at2759"/>
<evidence type="ECO:0000256" key="8">
    <source>
        <dbReference type="ARBA" id="ARBA00023295"/>
    </source>
</evidence>
<dbReference type="GO" id="GO:0030245">
    <property type="term" value="P:cellulose catabolic process"/>
    <property type="evidence" value="ECO:0007669"/>
    <property type="project" value="UniProtKB-KW"/>
</dbReference>
<dbReference type="Pfam" id="PF00150">
    <property type="entry name" value="Cellulase"/>
    <property type="match status" value="1"/>
</dbReference>
<sequence>GWTGATTCVSGASCIQLNSYYYQCTPTTATTTPISASTSKAQTTSTSSTSSAPTPSGTGKLKFVGVNIAGFDFGCNSDGNCDAGSAYPPLTQYYGGDGAGQMAHFVSEGFNIFRLPVGWQYLTNNVLGGTLDATNSGKYDQLVQACLATGAYCIIDIHNYARWNGNVIGQGGPTNAQFAALWSSLATKYKSQSKVVFGIMNEPHDISDITTWAATVQAAVTAIRQAGATSQMILLPGNNWTSAETFVSNGSGAALAAVTNLDGSTTNLIFDVHKYLDSDNSGTHAECTTDNVSSAWTPLATWLRSVGRQALNTETGGGNVASCVQYMCSQVAYQKSVSDVILGYVGWAAGSFDTTYVLTETPTESGTTWTDQLLVSSCMKP</sequence>
<dbReference type="InterPro" id="IPR017853">
    <property type="entry name" value="GH"/>
</dbReference>
<dbReference type="AlphaFoldDB" id="A0A067PN04"/>
<dbReference type="PANTHER" id="PTHR34142">
    <property type="entry name" value="ENDO-BETA-1,4-GLUCANASE A"/>
    <property type="match status" value="1"/>
</dbReference>
<keyword evidence="8 10" id="KW-0326">Glycosidase</keyword>
<dbReference type="EC" id="3.2.1.4" evidence="3"/>
<evidence type="ECO:0000313" key="13">
    <source>
        <dbReference type="EMBL" id="KDQ55185.1"/>
    </source>
</evidence>
<keyword evidence="5 10" id="KW-0378">Hydrolase</keyword>
<evidence type="ECO:0000256" key="2">
    <source>
        <dbReference type="ARBA" id="ARBA00005641"/>
    </source>
</evidence>
<dbReference type="InParanoid" id="A0A067PN04"/>
<dbReference type="STRING" id="933084.A0A067PN04"/>
<dbReference type="GO" id="GO:0005576">
    <property type="term" value="C:extracellular region"/>
    <property type="evidence" value="ECO:0007669"/>
    <property type="project" value="InterPro"/>
</dbReference>
<comment type="similarity">
    <text evidence="2 10">Belongs to the glycosyl hydrolase 5 (cellulase A) family.</text>
</comment>
<name>A0A067PN04_9AGAM</name>
<dbReference type="SUPFAM" id="SSF51445">
    <property type="entry name" value="(Trans)glycosidases"/>
    <property type="match status" value="1"/>
</dbReference>
<dbReference type="Gene3D" id="3.20.20.80">
    <property type="entry name" value="Glycosidases"/>
    <property type="match status" value="1"/>
</dbReference>